<sequence length="327" mass="37878">MTEKGKSTDSLMRHIRDAKVGHNIDIGGSRDKKDLLMMGYYHGYKGYRFARNVNNKLPITKFKEITAIYNFDMALKSLFYSPIMKLETAIKNYIIDALVSGDECSYEVIFDKKLNFYKTVNPSDRNYNNLVKKRLELRKKMYTTILFEYGNDNPVIQNFVHKDKPIPLWAVFEVISLGTLGSFLQCLNIRDRKKILQSLGILDPNDTNGELLSKHVWIIKELRNALAHNHIIFDCRFKNSKIPTWIRSHIESQLGITNCTFNTITEYLALSVFYMKSIGMTKVEIKAIVRDYERLVSELQKSVPTSVFNTIVGTDVFNKIKAIKEYI</sequence>
<protein>
    <recommendedName>
        <fullName evidence="3">CAAX protease</fullName>
    </recommendedName>
</protein>
<evidence type="ECO:0000313" key="1">
    <source>
        <dbReference type="EMBL" id="OUQ09869.1"/>
    </source>
</evidence>
<gene>
    <name evidence="1" type="ORF">B5E88_08225</name>
</gene>
<evidence type="ECO:0008006" key="3">
    <source>
        <dbReference type="Google" id="ProtNLM"/>
    </source>
</evidence>
<accession>A0A1Y4QX41</accession>
<comment type="caution">
    <text evidence="1">The sequence shown here is derived from an EMBL/GenBank/DDBJ whole genome shotgun (WGS) entry which is preliminary data.</text>
</comment>
<organism evidence="1 2">
    <name type="scientific">Enterococcus cecorum</name>
    <dbReference type="NCBI Taxonomy" id="44008"/>
    <lineage>
        <taxon>Bacteria</taxon>
        <taxon>Bacillati</taxon>
        <taxon>Bacillota</taxon>
        <taxon>Bacilli</taxon>
        <taxon>Lactobacillales</taxon>
        <taxon>Enterococcaceae</taxon>
        <taxon>Enterococcus</taxon>
    </lineage>
</organism>
<dbReference type="EMBL" id="NFLC01000015">
    <property type="protein sequence ID" value="OUQ09869.1"/>
    <property type="molecule type" value="Genomic_DNA"/>
</dbReference>
<proteinExistence type="predicted"/>
<dbReference type="Pfam" id="PF07751">
    <property type="entry name" value="Abi_2"/>
    <property type="match status" value="1"/>
</dbReference>
<dbReference type="AlphaFoldDB" id="A0A1Y4QX41"/>
<evidence type="ECO:0000313" key="2">
    <source>
        <dbReference type="Proteomes" id="UP000196074"/>
    </source>
</evidence>
<reference evidence="2" key="1">
    <citation type="submission" date="2017-04" db="EMBL/GenBank/DDBJ databases">
        <title>Function of individual gut microbiota members based on whole genome sequencing of pure cultures obtained from chicken caecum.</title>
        <authorList>
            <person name="Medvecky M."/>
            <person name="Cejkova D."/>
            <person name="Polansky O."/>
            <person name="Karasova D."/>
            <person name="Kubasova T."/>
            <person name="Cizek A."/>
            <person name="Rychlik I."/>
        </authorList>
    </citation>
    <scope>NUCLEOTIDE SEQUENCE [LARGE SCALE GENOMIC DNA]</scope>
    <source>
        <strain evidence="2">An144</strain>
    </source>
</reference>
<name>A0A1Y4QX41_9ENTE</name>
<dbReference type="InterPro" id="IPR011664">
    <property type="entry name" value="Abi_system_AbiD/AbiF-like"/>
</dbReference>
<dbReference type="Proteomes" id="UP000196074">
    <property type="component" value="Unassembled WGS sequence"/>
</dbReference>
<dbReference type="RefSeq" id="WP_047242325.1">
    <property type="nucleotide sequence ID" value="NZ_CP144495.1"/>
</dbReference>